<feature type="region of interest" description="Disordered" evidence="1">
    <location>
        <begin position="411"/>
        <end position="468"/>
    </location>
</feature>
<dbReference type="Pfam" id="PF26130">
    <property type="entry name" value="PB1-like"/>
    <property type="match status" value="1"/>
</dbReference>
<evidence type="ECO:0000313" key="5">
    <source>
        <dbReference type="Proteomes" id="UP000237347"/>
    </source>
</evidence>
<evidence type="ECO:0000259" key="2">
    <source>
        <dbReference type="Pfam" id="PF03108"/>
    </source>
</evidence>
<comment type="caution">
    <text evidence="4">The sequence shown here is derived from an EMBL/GenBank/DDBJ whole genome shotgun (WGS) entry which is preliminary data.</text>
</comment>
<gene>
    <name evidence="4" type="ORF">CFP56_023481</name>
</gene>
<protein>
    <recommendedName>
        <fullName evidence="6">Transposase MuDR plant domain-containing protein</fullName>
    </recommendedName>
</protein>
<evidence type="ECO:0000313" key="4">
    <source>
        <dbReference type="EMBL" id="KAK7835466.1"/>
    </source>
</evidence>
<dbReference type="AlphaFoldDB" id="A0AAW0KAA4"/>
<feature type="compositionally biased region" description="Polar residues" evidence="1">
    <location>
        <begin position="271"/>
        <end position="285"/>
    </location>
</feature>
<evidence type="ECO:0000256" key="1">
    <source>
        <dbReference type="SAM" id="MobiDB-lite"/>
    </source>
</evidence>
<feature type="domain" description="PB1-like" evidence="3">
    <location>
        <begin position="4"/>
        <end position="103"/>
    </location>
</feature>
<evidence type="ECO:0000259" key="3">
    <source>
        <dbReference type="Pfam" id="PF26130"/>
    </source>
</evidence>
<evidence type="ECO:0008006" key="6">
    <source>
        <dbReference type="Google" id="ProtNLM"/>
    </source>
</evidence>
<accession>A0AAW0KAA4</accession>
<proteinExistence type="predicted"/>
<reference evidence="4 5" key="1">
    <citation type="journal article" date="2018" name="Sci. Data">
        <title>The draft genome sequence of cork oak.</title>
        <authorList>
            <person name="Ramos A.M."/>
            <person name="Usie A."/>
            <person name="Barbosa P."/>
            <person name="Barros P.M."/>
            <person name="Capote T."/>
            <person name="Chaves I."/>
            <person name="Simoes F."/>
            <person name="Abreu I."/>
            <person name="Carrasquinho I."/>
            <person name="Faro C."/>
            <person name="Guimaraes J.B."/>
            <person name="Mendonca D."/>
            <person name="Nobrega F."/>
            <person name="Rodrigues L."/>
            <person name="Saibo N.J.M."/>
            <person name="Varela M.C."/>
            <person name="Egas C."/>
            <person name="Matos J."/>
            <person name="Miguel C.M."/>
            <person name="Oliveira M.M."/>
            <person name="Ricardo C.P."/>
            <person name="Goncalves S."/>
        </authorList>
    </citation>
    <scope>NUCLEOTIDE SEQUENCE [LARGE SCALE GENOMIC DNA]</scope>
    <source>
        <strain evidence="5">cv. HL8</strain>
    </source>
</reference>
<dbReference type="Proteomes" id="UP000237347">
    <property type="component" value="Unassembled WGS sequence"/>
</dbReference>
<dbReference type="EMBL" id="PKMF04000371">
    <property type="protein sequence ID" value="KAK7835466.1"/>
    <property type="molecule type" value="Genomic_DNA"/>
</dbReference>
<keyword evidence="5" id="KW-1185">Reference proteome</keyword>
<dbReference type="InterPro" id="IPR058594">
    <property type="entry name" value="PB1-like_dom_pln"/>
</dbReference>
<feature type="domain" description="Transposase MuDR plant" evidence="2">
    <location>
        <begin position="305"/>
        <end position="356"/>
    </location>
</feature>
<name>A0AAW0KAA4_QUESU</name>
<dbReference type="Pfam" id="PF03108">
    <property type="entry name" value="DBD_Tnp_Mut"/>
    <property type="match status" value="1"/>
</dbReference>
<organism evidence="4 5">
    <name type="scientific">Quercus suber</name>
    <name type="common">Cork oak</name>
    <dbReference type="NCBI Taxonomy" id="58331"/>
    <lineage>
        <taxon>Eukaryota</taxon>
        <taxon>Viridiplantae</taxon>
        <taxon>Streptophyta</taxon>
        <taxon>Embryophyta</taxon>
        <taxon>Tracheophyta</taxon>
        <taxon>Spermatophyta</taxon>
        <taxon>Magnoliopsida</taxon>
        <taxon>eudicotyledons</taxon>
        <taxon>Gunneridae</taxon>
        <taxon>Pentapetalae</taxon>
        <taxon>rosids</taxon>
        <taxon>fabids</taxon>
        <taxon>Fagales</taxon>
        <taxon>Fagaceae</taxon>
        <taxon>Quercus</taxon>
    </lineage>
</organism>
<sequence length="468" mass="52146">MIGQNFTLVLHYNGVLHHSVKKRKYIGGKVKVYDNVDSDCFSVPEVKNYCVELGVLDYVQFYYLVPGLDLDNGLRYLSIDGDTHELFKCLDPIDHKIDIYVEHATPVQKQLLVKNVSVVDAANLVGCGVGVEGVGVDDIDGDCDDNDVDEVDVEDGDGALANDEFEEGDNVVDEGNGVRGKDGNGAVGDVDYEWYDSDYDDPANEQLYEITVDDYIIQPTITHNNQPSQELTNDIHPLSHPPNFANQSLSHVDLVPTLFNWPLDEIPSGSDYASSDQLHSPNNSDGEQKQKLPEFRSEYIKDPEFVLGMSFRDNKQFKEFAQAYKLKHGYGIKLSKNEKARVRYKCVEGCPWKVSADGDAILPPIHKIQPGRPKIDRRKKDKDEVYNPYKMKRNQTSLRCAHCHQLGHNRRTCRSNQRPPGVATAKGKGKAATDKGKGKATSSSRKRAVNIEGNSKRSRAGGVNGQFG</sequence>
<dbReference type="InterPro" id="IPR004332">
    <property type="entry name" value="Transposase_MuDR"/>
</dbReference>
<feature type="region of interest" description="Disordered" evidence="1">
    <location>
        <begin position="270"/>
        <end position="290"/>
    </location>
</feature>